<dbReference type="GO" id="GO:0005524">
    <property type="term" value="F:ATP binding"/>
    <property type="evidence" value="ECO:0007669"/>
    <property type="project" value="UniProtKB-KW"/>
</dbReference>
<dbReference type="KEGG" id="phm:PSMK_22260"/>
<dbReference type="OrthoDB" id="9763290at2"/>
<dbReference type="PANTHER" id="PTHR43284">
    <property type="entry name" value="ASPARAGINE SYNTHETASE (GLUTAMINE-HYDROLYZING)"/>
    <property type="match status" value="1"/>
</dbReference>
<proteinExistence type="inferred from homology"/>
<dbReference type="EC" id="6.3.5.4" evidence="3"/>
<dbReference type="InterPro" id="IPR051786">
    <property type="entry name" value="ASN_synthetase/amidase"/>
</dbReference>
<comment type="similarity">
    <text evidence="2">Belongs to the asparagine synthetase family.</text>
</comment>
<dbReference type="InterPro" id="IPR014729">
    <property type="entry name" value="Rossmann-like_a/b/a_fold"/>
</dbReference>
<feature type="active site" description="For GATase activity" evidence="8">
    <location>
        <position position="2"/>
    </location>
</feature>
<comment type="catalytic activity">
    <reaction evidence="7">
        <text>L-aspartate + L-glutamine + ATP + H2O = L-asparagine + L-glutamate + AMP + diphosphate + H(+)</text>
        <dbReference type="Rhea" id="RHEA:12228"/>
        <dbReference type="ChEBI" id="CHEBI:15377"/>
        <dbReference type="ChEBI" id="CHEBI:15378"/>
        <dbReference type="ChEBI" id="CHEBI:29985"/>
        <dbReference type="ChEBI" id="CHEBI:29991"/>
        <dbReference type="ChEBI" id="CHEBI:30616"/>
        <dbReference type="ChEBI" id="CHEBI:33019"/>
        <dbReference type="ChEBI" id="CHEBI:58048"/>
        <dbReference type="ChEBI" id="CHEBI:58359"/>
        <dbReference type="ChEBI" id="CHEBI:456215"/>
        <dbReference type="EC" id="6.3.5.4"/>
    </reaction>
</comment>
<keyword evidence="4 9" id="KW-0547">Nucleotide-binding</keyword>
<dbReference type="InterPro" id="IPR029055">
    <property type="entry name" value="Ntn_hydrolases_N"/>
</dbReference>
<evidence type="ECO:0000256" key="3">
    <source>
        <dbReference type="ARBA" id="ARBA00012737"/>
    </source>
</evidence>
<dbReference type="CDD" id="cd01991">
    <property type="entry name" value="Asn_synthase_B_C"/>
    <property type="match status" value="1"/>
</dbReference>
<keyword evidence="6 8" id="KW-0315">Glutamine amidotransferase</keyword>
<sequence>MCGFAGLVNFNDDPVDERRLGAMLAAVEHRGPDGRGTSVRGRVGLVHARLAVIDLLSGQQPMSLAAAGATGSGGAAAVAARSGPLRLVFNGEIYNHRSLRKKLSRRGDVFTSDHSDTEVLLHGYRRWGPELPKHLDGMFAFALVDDEAGTVLLCRDRVGLKPLYIARDPGGRGIAFGSTVAAVTAGGPERRLNPAALRTYLRFGYTFEQSIVSGVEELPPASTLLISAGGGLDAATYWRPPPLSKSSTEIGLLQGLREVLGEAVSRRLEADVPLGCFLSGGVDSSLVAALAQAKLAEAGAGPLRTFSVAMPAAAYDETSHAETVAAHLGVEHTTLPCRPGDAIEDLHLLMRQSGEPTADSSLLPQYWLAREARAHIKVAISGDGGDELFGGYDRYRAMRVLHRNAAWIGRIPASLFPGGEQKSRLARLQRLATAGREPAAEGRRYASMIELFGPPSLGLLLPDAGPRGRRHDDVDDPLPLALSSPGLPGWPAGEAEGHDQPVHSAMRWDFQYYLPHEVLRKVDRASMAVALEVRCPLLDRAVSDLAGHVPPHLLMPRNRPKGLLRRLAAEHLPAAIVKRRKQGFAVPIGHWMRGELKDALADHLASPGLAALGIDTAVARTFFDEHQAELADHTHRLFALLQLSIFAEQRGAG</sequence>
<evidence type="ECO:0000256" key="5">
    <source>
        <dbReference type="ARBA" id="ARBA00022840"/>
    </source>
</evidence>
<dbReference type="Proteomes" id="UP000007881">
    <property type="component" value="Chromosome"/>
</dbReference>
<dbReference type="PATRIC" id="fig|1142394.8.peg.2298"/>
<dbReference type="InterPro" id="IPR001962">
    <property type="entry name" value="Asn_synthase"/>
</dbReference>
<dbReference type="Pfam" id="PF00733">
    <property type="entry name" value="Asn_synthase"/>
    <property type="match status" value="1"/>
</dbReference>
<evidence type="ECO:0000256" key="8">
    <source>
        <dbReference type="PIRSR" id="PIRSR001589-1"/>
    </source>
</evidence>
<feature type="binding site" evidence="9">
    <location>
        <position position="116"/>
    </location>
    <ligand>
        <name>L-glutamine</name>
        <dbReference type="ChEBI" id="CHEBI:58359"/>
    </ligand>
</feature>
<dbReference type="InterPro" id="IPR017932">
    <property type="entry name" value="GATase_2_dom"/>
</dbReference>
<dbReference type="HOGENOM" id="CLU_014658_3_1_0"/>
<keyword evidence="8" id="KW-0028">Amino-acid biosynthesis</keyword>
<dbReference type="eggNOG" id="COG0367">
    <property type="taxonomic scope" value="Bacteria"/>
</dbReference>
<dbReference type="PANTHER" id="PTHR43284:SF1">
    <property type="entry name" value="ASPARAGINE SYNTHETASE"/>
    <property type="match status" value="1"/>
</dbReference>
<evidence type="ECO:0000256" key="10">
    <source>
        <dbReference type="PIRSR" id="PIRSR001589-3"/>
    </source>
</evidence>
<dbReference type="SUPFAM" id="SSF52402">
    <property type="entry name" value="Adenine nucleotide alpha hydrolases-like"/>
    <property type="match status" value="1"/>
</dbReference>
<keyword evidence="13" id="KW-1185">Reference proteome</keyword>
<dbReference type="Gene3D" id="3.40.50.620">
    <property type="entry name" value="HUPs"/>
    <property type="match status" value="1"/>
</dbReference>
<dbReference type="GO" id="GO:0004066">
    <property type="term" value="F:asparagine synthase (glutamine-hydrolyzing) activity"/>
    <property type="evidence" value="ECO:0007669"/>
    <property type="project" value="UniProtKB-EC"/>
</dbReference>
<dbReference type="Pfam" id="PF13537">
    <property type="entry name" value="GATase_7"/>
    <property type="match status" value="1"/>
</dbReference>
<feature type="site" description="Important for beta-aspartyl-AMP intermediate formation" evidence="10">
    <location>
        <position position="383"/>
    </location>
</feature>
<evidence type="ECO:0000256" key="9">
    <source>
        <dbReference type="PIRSR" id="PIRSR001589-2"/>
    </source>
</evidence>
<keyword evidence="12" id="KW-0436">Ligase</keyword>
<evidence type="ECO:0000256" key="7">
    <source>
        <dbReference type="ARBA" id="ARBA00048741"/>
    </source>
</evidence>
<dbReference type="GO" id="GO:0005829">
    <property type="term" value="C:cytosol"/>
    <property type="evidence" value="ECO:0007669"/>
    <property type="project" value="TreeGrafter"/>
</dbReference>
<feature type="domain" description="Glutamine amidotransferase type-2" evidence="11">
    <location>
        <begin position="2"/>
        <end position="229"/>
    </location>
</feature>
<feature type="binding site" evidence="9">
    <location>
        <position position="308"/>
    </location>
    <ligand>
        <name>ATP</name>
        <dbReference type="ChEBI" id="CHEBI:30616"/>
    </ligand>
</feature>
<dbReference type="Gene3D" id="3.60.20.10">
    <property type="entry name" value="Glutamine Phosphoribosylpyrophosphate, subunit 1, domain 1"/>
    <property type="match status" value="1"/>
</dbReference>
<feature type="binding site" evidence="9">
    <location>
        <begin position="381"/>
        <end position="382"/>
    </location>
    <ligand>
        <name>ATP</name>
        <dbReference type="ChEBI" id="CHEBI:30616"/>
    </ligand>
</feature>
<gene>
    <name evidence="12" type="ordered locus">PSMK_22260</name>
</gene>
<evidence type="ECO:0000256" key="1">
    <source>
        <dbReference type="ARBA" id="ARBA00005187"/>
    </source>
</evidence>
<dbReference type="STRING" id="1142394.PSMK_22260"/>
<name>I0IGJ7_PHYMF</name>
<comment type="pathway">
    <text evidence="1">Amino-acid biosynthesis; L-asparagine biosynthesis; L-asparagine from L-aspartate (L-Gln route): step 1/1.</text>
</comment>
<dbReference type="CDD" id="cd00712">
    <property type="entry name" value="AsnB"/>
    <property type="match status" value="1"/>
</dbReference>
<protein>
    <recommendedName>
        <fullName evidence="3">asparagine synthase (glutamine-hydrolyzing)</fullName>
        <ecNumber evidence="3">6.3.5.4</ecNumber>
    </recommendedName>
</protein>
<evidence type="ECO:0000256" key="6">
    <source>
        <dbReference type="ARBA" id="ARBA00022962"/>
    </source>
</evidence>
<dbReference type="InterPro" id="IPR006426">
    <property type="entry name" value="Asn_synth_AEB"/>
</dbReference>
<dbReference type="NCBIfam" id="TIGR01536">
    <property type="entry name" value="asn_synth_AEB"/>
    <property type="match status" value="1"/>
</dbReference>
<organism evidence="12 13">
    <name type="scientific">Phycisphaera mikurensis (strain NBRC 102666 / KCTC 22515 / FYK2301M01)</name>
    <dbReference type="NCBI Taxonomy" id="1142394"/>
    <lineage>
        <taxon>Bacteria</taxon>
        <taxon>Pseudomonadati</taxon>
        <taxon>Planctomycetota</taxon>
        <taxon>Phycisphaerae</taxon>
        <taxon>Phycisphaerales</taxon>
        <taxon>Phycisphaeraceae</taxon>
        <taxon>Phycisphaera</taxon>
    </lineage>
</organism>
<dbReference type="EMBL" id="AP012338">
    <property type="protein sequence ID" value="BAM04385.1"/>
    <property type="molecule type" value="Genomic_DNA"/>
</dbReference>
<evidence type="ECO:0000256" key="4">
    <source>
        <dbReference type="ARBA" id="ARBA00022741"/>
    </source>
</evidence>
<keyword evidence="8" id="KW-0061">Asparagine biosynthesis</keyword>
<dbReference type="InterPro" id="IPR033738">
    <property type="entry name" value="AsnB_N"/>
</dbReference>
<dbReference type="AlphaFoldDB" id="I0IGJ7"/>
<reference evidence="12 13" key="1">
    <citation type="submission" date="2012-02" db="EMBL/GenBank/DDBJ databases">
        <title>Complete genome sequence of Phycisphaera mikurensis NBRC 102666.</title>
        <authorList>
            <person name="Ankai A."/>
            <person name="Hosoyama A."/>
            <person name="Terui Y."/>
            <person name="Sekine M."/>
            <person name="Fukai R."/>
            <person name="Kato Y."/>
            <person name="Nakamura S."/>
            <person name="Yamada-Narita S."/>
            <person name="Kawakoshi A."/>
            <person name="Fukunaga Y."/>
            <person name="Yamazaki S."/>
            <person name="Fujita N."/>
        </authorList>
    </citation>
    <scope>NUCLEOTIDE SEQUENCE [LARGE SCALE GENOMIC DNA]</scope>
    <source>
        <strain evidence="13">NBRC 102666 / KCTC 22515 / FYK2301M01</strain>
    </source>
</reference>
<evidence type="ECO:0000313" key="12">
    <source>
        <dbReference type="EMBL" id="BAM04385.1"/>
    </source>
</evidence>
<dbReference type="GO" id="GO:0006529">
    <property type="term" value="P:asparagine biosynthetic process"/>
    <property type="evidence" value="ECO:0007669"/>
    <property type="project" value="UniProtKB-KW"/>
</dbReference>
<evidence type="ECO:0000256" key="2">
    <source>
        <dbReference type="ARBA" id="ARBA00005752"/>
    </source>
</evidence>
<dbReference type="SUPFAM" id="SSF56235">
    <property type="entry name" value="N-terminal nucleophile aminohydrolases (Ntn hydrolases)"/>
    <property type="match status" value="1"/>
</dbReference>
<accession>I0IGJ7</accession>
<evidence type="ECO:0000313" key="13">
    <source>
        <dbReference type="Proteomes" id="UP000007881"/>
    </source>
</evidence>
<dbReference type="RefSeq" id="WP_014437603.1">
    <property type="nucleotide sequence ID" value="NC_017080.1"/>
</dbReference>
<dbReference type="PIRSF" id="PIRSF001589">
    <property type="entry name" value="Asn_synthetase_glu-h"/>
    <property type="match status" value="1"/>
</dbReference>
<keyword evidence="5 9" id="KW-0067">ATP-binding</keyword>
<dbReference type="PROSITE" id="PS51278">
    <property type="entry name" value="GATASE_TYPE_2"/>
    <property type="match status" value="1"/>
</dbReference>
<evidence type="ECO:0000259" key="11">
    <source>
        <dbReference type="PROSITE" id="PS51278"/>
    </source>
</evidence>